<dbReference type="GO" id="GO:0003677">
    <property type="term" value="F:DNA binding"/>
    <property type="evidence" value="ECO:0007669"/>
    <property type="project" value="InterPro"/>
</dbReference>
<dbReference type="InterPro" id="IPR040452">
    <property type="entry name" value="SfsA_C"/>
</dbReference>
<dbReference type="Gene3D" id="2.40.50.580">
    <property type="match status" value="1"/>
</dbReference>
<feature type="domain" description="Sugar fermentation stimulation protein C-terminal" evidence="2">
    <location>
        <begin position="84"/>
        <end position="226"/>
    </location>
</feature>
<organism evidence="4 5">
    <name type="scientific">OM182 bacterium</name>
    <dbReference type="NCBI Taxonomy" id="2510334"/>
    <lineage>
        <taxon>Bacteria</taxon>
        <taxon>Pseudomonadati</taxon>
        <taxon>Pseudomonadota</taxon>
        <taxon>Gammaproteobacteria</taxon>
        <taxon>OMG group</taxon>
        <taxon>OM182 clade</taxon>
    </lineage>
</organism>
<dbReference type="Gene3D" id="3.40.1350.60">
    <property type="match status" value="1"/>
</dbReference>
<evidence type="ECO:0000259" key="3">
    <source>
        <dbReference type="Pfam" id="PF17746"/>
    </source>
</evidence>
<dbReference type="FunFam" id="2.40.50.580:FF:000001">
    <property type="entry name" value="Sugar fermentation stimulation protein A"/>
    <property type="match status" value="1"/>
</dbReference>
<comment type="similarity">
    <text evidence="1">Belongs to the SfsA family.</text>
</comment>
<dbReference type="NCBIfam" id="TIGR00230">
    <property type="entry name" value="sfsA"/>
    <property type="match status" value="1"/>
</dbReference>
<reference evidence="4 5" key="1">
    <citation type="submission" date="2019-02" db="EMBL/GenBank/DDBJ databases">
        <title>Prokaryotic population dynamics and viral predation in marine succession experiment using metagenomics: the confinement effect.</title>
        <authorList>
            <person name="Haro-Moreno J.M."/>
            <person name="Rodriguez-Valera F."/>
            <person name="Lopez-Perez M."/>
        </authorList>
    </citation>
    <scope>NUCLEOTIDE SEQUENCE [LARGE SCALE GENOMIC DNA]</scope>
    <source>
        <strain evidence="4">MED-G158</strain>
    </source>
</reference>
<dbReference type="Proteomes" id="UP000320404">
    <property type="component" value="Unassembled WGS sequence"/>
</dbReference>
<dbReference type="AlphaFoldDB" id="A0A520S3L4"/>
<dbReference type="InterPro" id="IPR041465">
    <property type="entry name" value="SfsA_N"/>
</dbReference>
<dbReference type="HAMAP" id="MF_00095">
    <property type="entry name" value="SfsA"/>
    <property type="match status" value="1"/>
</dbReference>
<dbReference type="EMBL" id="SHAH01000020">
    <property type="protein sequence ID" value="RZO77044.1"/>
    <property type="molecule type" value="Genomic_DNA"/>
</dbReference>
<gene>
    <name evidence="1 4" type="primary">sfsA</name>
    <name evidence="4" type="ORF">EVA69_02270</name>
</gene>
<dbReference type="Pfam" id="PF17746">
    <property type="entry name" value="SfsA_N"/>
    <property type="match status" value="1"/>
</dbReference>
<dbReference type="FunFam" id="3.40.1350.60:FF:000001">
    <property type="entry name" value="Sugar fermentation stimulation protein A"/>
    <property type="match status" value="1"/>
</dbReference>
<dbReference type="InterPro" id="IPR005224">
    <property type="entry name" value="SfsA"/>
</dbReference>
<evidence type="ECO:0000259" key="2">
    <source>
        <dbReference type="Pfam" id="PF03749"/>
    </source>
</evidence>
<dbReference type="CDD" id="cd22359">
    <property type="entry name" value="SfsA-like_bacterial"/>
    <property type="match status" value="1"/>
</dbReference>
<name>A0A520S3L4_9GAMM</name>
<evidence type="ECO:0000313" key="4">
    <source>
        <dbReference type="EMBL" id="RZO77044.1"/>
    </source>
</evidence>
<accession>A0A520S3L4</accession>
<dbReference type="PANTHER" id="PTHR30545">
    <property type="entry name" value="SUGAR FERMENTATION STIMULATION PROTEIN A"/>
    <property type="match status" value="1"/>
</dbReference>
<sequence length="240" mass="26956">MRFDPPLQEAALIRRYKRFLADVELPDGSQMTLHCPNTGSMKNCQYPGNRVWYSDSGNPKRKYPCTWHFIEDPSEHIIGINTGLANKLVEEAIDGGHISELQGYEKIRSEVPYGDQRSRIDLLLCENRDNLVKDCYVEVKNVSLAEANGQGFFPDAVTTRGQKHLQELLAVTHAGNRAVLLFCVQHEGIDRVAPADDIDPEYGRLLREVAAAGVQVVAYRTRFDMEGSRVDLMGRLPVAV</sequence>
<protein>
    <recommendedName>
        <fullName evidence="1">Sugar fermentation stimulation protein homolog</fullName>
    </recommendedName>
</protein>
<dbReference type="Pfam" id="PF03749">
    <property type="entry name" value="SfsA"/>
    <property type="match status" value="1"/>
</dbReference>
<evidence type="ECO:0000313" key="5">
    <source>
        <dbReference type="Proteomes" id="UP000320404"/>
    </source>
</evidence>
<feature type="domain" description="SfsA N-terminal OB" evidence="3">
    <location>
        <begin position="13"/>
        <end position="78"/>
    </location>
</feature>
<dbReference type="PANTHER" id="PTHR30545:SF2">
    <property type="entry name" value="SUGAR FERMENTATION STIMULATION PROTEIN A"/>
    <property type="match status" value="1"/>
</dbReference>
<proteinExistence type="inferred from homology"/>
<evidence type="ECO:0000256" key="1">
    <source>
        <dbReference type="HAMAP-Rule" id="MF_00095"/>
    </source>
</evidence>
<comment type="caution">
    <text evidence="4">The sequence shown here is derived from an EMBL/GenBank/DDBJ whole genome shotgun (WGS) entry which is preliminary data.</text>
</comment>